<evidence type="ECO:0000256" key="4">
    <source>
        <dbReference type="ARBA" id="ARBA00022630"/>
    </source>
</evidence>
<dbReference type="EMBL" id="JALBWM010000135">
    <property type="protein sequence ID" value="MCO1336437.1"/>
    <property type="molecule type" value="Genomic_DNA"/>
</dbReference>
<dbReference type="InterPro" id="IPR036188">
    <property type="entry name" value="FAD/NAD-bd_sf"/>
</dbReference>
<dbReference type="InterPro" id="IPR036291">
    <property type="entry name" value="NAD(P)-bd_dom_sf"/>
</dbReference>
<comment type="cofactor">
    <cofactor evidence="1">
        <name>FAD</name>
        <dbReference type="ChEBI" id="CHEBI:57692"/>
    </cofactor>
</comment>
<evidence type="ECO:0000313" key="9">
    <source>
        <dbReference type="Proteomes" id="UP001139028"/>
    </source>
</evidence>
<dbReference type="SUPFAM" id="SSF51735">
    <property type="entry name" value="NAD(P)-binding Rossmann-fold domains"/>
    <property type="match status" value="1"/>
</dbReference>
<protein>
    <submittedName>
        <fullName evidence="8">SidA/IucD/PvdA family monooxygenase</fullName>
    </submittedName>
</protein>
<reference evidence="8" key="1">
    <citation type="journal article" date="2022" name="Arch. Microbiol.">
        <title>Microbulbifer okhotskensis sp. nov., isolated from a deep bottom sediment of the Okhotsk Sea.</title>
        <authorList>
            <person name="Romanenko L."/>
            <person name="Kurilenko V."/>
            <person name="Otstavnykh N."/>
            <person name="Velansky P."/>
            <person name="Isaeva M."/>
            <person name="Mikhailov V."/>
        </authorList>
    </citation>
    <scope>NUCLEOTIDE SEQUENCE</scope>
    <source>
        <strain evidence="8">OS29</strain>
    </source>
</reference>
<dbReference type="Pfam" id="PF13434">
    <property type="entry name" value="Lys_Orn_oxgnase"/>
    <property type="match status" value="1"/>
</dbReference>
<name>A0A9X2EQC2_9GAMM</name>
<dbReference type="AlphaFoldDB" id="A0A9X2EQC2"/>
<evidence type="ECO:0000256" key="7">
    <source>
        <dbReference type="ARBA" id="ARBA00023002"/>
    </source>
</evidence>
<sequence length="437" mass="49150">MSNLLDLAGIGAGPFNLAVAALMRDKSLSHRFFEAKAEFSWHPGLMLPGAMMQTSYLKDLVTPVDPSNPCSFLMYLVENKRFYDFLHAEQRTVTRREFADYLSWAARRLDSIQMNSRVQSVVDNGEYFELDVHGPNGREQVHTKNLCVAAGKKPNIPECSRSLLSDNCFHALEIALRNPDVSGKRVAVIGGGQTGAEVVINLLNKHWGRPQKVTWVSRRSNYLPLDETPFTNDWFTPEYVDVFRQLSPQRREEVIAEQKLASDGISPDTLKELYQLFYRLVHLEKNSECVSLMPNRELVGMSHRCDYQLQLENRLLGSADGTEWIDADIVILCTGLCEALPPCMAPLQEQIARDREGRLLLDDAFAAKLSGDESGRRLYFLGTGRSSHGIAEPQLSLSAWRAAQVVNDLHGSAEYDNQQTSNFMKWITPQAEQVAVA</sequence>
<keyword evidence="6" id="KW-0521">NADP</keyword>
<dbReference type="PANTHER" id="PTHR42802:SF1">
    <property type="entry name" value="L-ORNITHINE N(5)-MONOOXYGENASE"/>
    <property type="match status" value="1"/>
</dbReference>
<gene>
    <name evidence="8" type="ORF">MO867_19055</name>
</gene>
<comment type="caution">
    <text evidence="8">The sequence shown here is derived from an EMBL/GenBank/DDBJ whole genome shotgun (WGS) entry which is preliminary data.</text>
</comment>
<dbReference type="InterPro" id="IPR025700">
    <property type="entry name" value="Lys/Orn_oxygenase"/>
</dbReference>
<evidence type="ECO:0000256" key="5">
    <source>
        <dbReference type="ARBA" id="ARBA00022827"/>
    </source>
</evidence>
<comment type="pathway">
    <text evidence="2">Siderophore biosynthesis.</text>
</comment>
<keyword evidence="4" id="KW-0285">Flavoprotein</keyword>
<dbReference type="Gene3D" id="3.50.50.60">
    <property type="entry name" value="FAD/NAD(P)-binding domain"/>
    <property type="match status" value="1"/>
</dbReference>
<keyword evidence="9" id="KW-1185">Reference proteome</keyword>
<evidence type="ECO:0000256" key="1">
    <source>
        <dbReference type="ARBA" id="ARBA00001974"/>
    </source>
</evidence>
<dbReference type="GO" id="GO:0004497">
    <property type="term" value="F:monooxygenase activity"/>
    <property type="evidence" value="ECO:0007669"/>
    <property type="project" value="UniProtKB-KW"/>
</dbReference>
<dbReference type="PANTHER" id="PTHR42802">
    <property type="entry name" value="MONOOXYGENASE"/>
    <property type="match status" value="1"/>
</dbReference>
<dbReference type="Proteomes" id="UP001139028">
    <property type="component" value="Unassembled WGS sequence"/>
</dbReference>
<dbReference type="SUPFAM" id="SSF51905">
    <property type="entry name" value="FAD/NAD(P)-binding domain"/>
    <property type="match status" value="1"/>
</dbReference>
<keyword evidence="8" id="KW-0503">Monooxygenase</keyword>
<evidence type="ECO:0000313" key="8">
    <source>
        <dbReference type="EMBL" id="MCO1336437.1"/>
    </source>
</evidence>
<evidence type="ECO:0000256" key="3">
    <source>
        <dbReference type="ARBA" id="ARBA00007588"/>
    </source>
</evidence>
<dbReference type="RefSeq" id="WP_252472101.1">
    <property type="nucleotide sequence ID" value="NZ_JALBWM010000135.1"/>
</dbReference>
<keyword evidence="7" id="KW-0560">Oxidoreductase</keyword>
<evidence type="ECO:0000256" key="6">
    <source>
        <dbReference type="ARBA" id="ARBA00022857"/>
    </source>
</evidence>
<organism evidence="8 9">
    <name type="scientific">Microbulbifer okhotskensis</name>
    <dbReference type="NCBI Taxonomy" id="2926617"/>
    <lineage>
        <taxon>Bacteria</taxon>
        <taxon>Pseudomonadati</taxon>
        <taxon>Pseudomonadota</taxon>
        <taxon>Gammaproteobacteria</taxon>
        <taxon>Cellvibrionales</taxon>
        <taxon>Microbulbiferaceae</taxon>
        <taxon>Microbulbifer</taxon>
    </lineage>
</organism>
<comment type="similarity">
    <text evidence="3">Belongs to the lysine N(6)-hydroxylase/L-ornithine N(5)-oxygenase family.</text>
</comment>
<evidence type="ECO:0000256" key="2">
    <source>
        <dbReference type="ARBA" id="ARBA00004924"/>
    </source>
</evidence>
<accession>A0A9X2EQC2</accession>
<proteinExistence type="inferred from homology"/>
<keyword evidence="5" id="KW-0274">FAD</keyword>